<dbReference type="CDD" id="cd02798">
    <property type="entry name" value="tRNA_bind_CsaA"/>
    <property type="match status" value="1"/>
</dbReference>
<dbReference type="NCBIfam" id="TIGR02222">
    <property type="entry name" value="chap_CsaA"/>
    <property type="match status" value="1"/>
</dbReference>
<organism evidence="5 6">
    <name type="scientific">Candidatus Gottesmanbacteria bacterium RBG_13_37_7</name>
    <dbReference type="NCBI Taxonomy" id="1798369"/>
    <lineage>
        <taxon>Bacteria</taxon>
        <taxon>Candidatus Gottesmaniibacteriota</taxon>
    </lineage>
</organism>
<evidence type="ECO:0000256" key="3">
    <source>
        <dbReference type="PROSITE-ProRule" id="PRU00209"/>
    </source>
</evidence>
<dbReference type="PANTHER" id="PTHR11586">
    <property type="entry name" value="TRNA-AMINOACYLATION COFACTOR ARC1 FAMILY MEMBER"/>
    <property type="match status" value="1"/>
</dbReference>
<dbReference type="NCBIfam" id="NF007494">
    <property type="entry name" value="PRK10089.1-3"/>
    <property type="match status" value="1"/>
</dbReference>
<dbReference type="PROSITE" id="PS50886">
    <property type="entry name" value="TRBD"/>
    <property type="match status" value="1"/>
</dbReference>
<dbReference type="SUPFAM" id="SSF50249">
    <property type="entry name" value="Nucleic acid-binding proteins"/>
    <property type="match status" value="1"/>
</dbReference>
<dbReference type="Pfam" id="PF01588">
    <property type="entry name" value="tRNA_bind"/>
    <property type="match status" value="1"/>
</dbReference>
<protein>
    <submittedName>
        <fullName evidence="5">Molecular chaperone</fullName>
    </submittedName>
</protein>
<evidence type="ECO:0000259" key="4">
    <source>
        <dbReference type="PROSITE" id="PS50886"/>
    </source>
</evidence>
<evidence type="ECO:0000313" key="5">
    <source>
        <dbReference type="EMBL" id="OGF99145.1"/>
    </source>
</evidence>
<proteinExistence type="predicted"/>
<keyword evidence="1 3" id="KW-0820">tRNA-binding</keyword>
<reference evidence="5 6" key="1">
    <citation type="journal article" date="2016" name="Nat. Commun.">
        <title>Thousands of microbial genomes shed light on interconnected biogeochemical processes in an aquifer system.</title>
        <authorList>
            <person name="Anantharaman K."/>
            <person name="Brown C.T."/>
            <person name="Hug L.A."/>
            <person name="Sharon I."/>
            <person name="Castelle C.J."/>
            <person name="Probst A.J."/>
            <person name="Thomas B.C."/>
            <person name="Singh A."/>
            <person name="Wilkins M.J."/>
            <person name="Karaoz U."/>
            <person name="Brodie E.L."/>
            <person name="Williams K.H."/>
            <person name="Hubbard S.S."/>
            <person name="Banfield J.F."/>
        </authorList>
    </citation>
    <scope>NUCLEOTIDE SEQUENCE [LARGE SCALE GENOMIC DNA]</scope>
</reference>
<evidence type="ECO:0000256" key="2">
    <source>
        <dbReference type="ARBA" id="ARBA00022884"/>
    </source>
</evidence>
<dbReference type="PANTHER" id="PTHR11586:SF37">
    <property type="entry name" value="TRNA-BINDING DOMAIN-CONTAINING PROTEIN"/>
    <property type="match status" value="1"/>
</dbReference>
<evidence type="ECO:0000256" key="1">
    <source>
        <dbReference type="ARBA" id="ARBA00022555"/>
    </source>
</evidence>
<dbReference type="InterPro" id="IPR051270">
    <property type="entry name" value="Tyrosine-tRNA_ligase_regulator"/>
</dbReference>
<dbReference type="AlphaFoldDB" id="A0A1F5YG42"/>
<dbReference type="InterPro" id="IPR002547">
    <property type="entry name" value="tRNA-bd_dom"/>
</dbReference>
<sequence>MISYDDFSKIDMRVGKVIKVEDFPEAVKPAFKLYIDFGPLGIKKSSAQITNYKKEELLGRQVICVVNFFSKKIGSFISEVLTLGAERDNGGYELLRPDPEAKLGKRIF</sequence>
<dbReference type="Proteomes" id="UP000178230">
    <property type="component" value="Unassembled WGS sequence"/>
</dbReference>
<dbReference type="GO" id="GO:0000049">
    <property type="term" value="F:tRNA binding"/>
    <property type="evidence" value="ECO:0007669"/>
    <property type="project" value="UniProtKB-UniRule"/>
</dbReference>
<dbReference type="InterPro" id="IPR012340">
    <property type="entry name" value="NA-bd_OB-fold"/>
</dbReference>
<name>A0A1F5YG42_9BACT</name>
<dbReference type="FunFam" id="2.40.50.140:FF:000165">
    <property type="entry name" value="Chaperone CsaA"/>
    <property type="match status" value="1"/>
</dbReference>
<gene>
    <name evidence="5" type="ORF">A2Y99_00660</name>
</gene>
<feature type="domain" description="TRNA-binding" evidence="4">
    <location>
        <begin position="6"/>
        <end position="108"/>
    </location>
</feature>
<dbReference type="Gene3D" id="2.40.50.140">
    <property type="entry name" value="Nucleic acid-binding proteins"/>
    <property type="match status" value="1"/>
</dbReference>
<dbReference type="InterPro" id="IPR008231">
    <property type="entry name" value="CsaA"/>
</dbReference>
<keyword evidence="2 3" id="KW-0694">RNA-binding</keyword>
<dbReference type="NCBIfam" id="NF007495">
    <property type="entry name" value="PRK10089.1-4"/>
    <property type="match status" value="1"/>
</dbReference>
<evidence type="ECO:0000313" key="6">
    <source>
        <dbReference type="Proteomes" id="UP000178230"/>
    </source>
</evidence>
<dbReference type="EMBL" id="MFIY01000070">
    <property type="protein sequence ID" value="OGF99145.1"/>
    <property type="molecule type" value="Genomic_DNA"/>
</dbReference>
<accession>A0A1F5YG42</accession>
<comment type="caution">
    <text evidence="5">The sequence shown here is derived from an EMBL/GenBank/DDBJ whole genome shotgun (WGS) entry which is preliminary data.</text>
</comment>